<dbReference type="HAMAP" id="MF_00236">
    <property type="entry name" value="TatA_E"/>
    <property type="match status" value="1"/>
</dbReference>
<keyword evidence="3 9" id="KW-1003">Cell membrane</keyword>
<sequence>MYGALQPTHLVLILIVVLIIFGPGKLKGLGKSLGEGLRDFKNAVNSNDEDKVEKIESKPESKTDSK</sequence>
<proteinExistence type="inferred from homology"/>
<dbReference type="Proteomes" id="UP000189464">
    <property type="component" value="Chromosome"/>
</dbReference>
<keyword evidence="11" id="KW-1185">Reference proteome</keyword>
<dbReference type="AlphaFoldDB" id="A0A1S6IZB4"/>
<evidence type="ECO:0000256" key="8">
    <source>
        <dbReference type="ARBA" id="ARBA00023136"/>
    </source>
</evidence>
<evidence type="ECO:0000256" key="5">
    <source>
        <dbReference type="ARBA" id="ARBA00022927"/>
    </source>
</evidence>
<comment type="function">
    <text evidence="9">Part of the twin-arginine translocation (Tat) system that transports large folded proteins containing a characteristic twin-arginine motif in their signal peptide across membranes. TatA could form the protein-conducting channel of the Tat system.</text>
</comment>
<comment type="similarity">
    <text evidence="9">Belongs to the TatA/E family.</text>
</comment>
<evidence type="ECO:0000256" key="9">
    <source>
        <dbReference type="HAMAP-Rule" id="MF_00236"/>
    </source>
</evidence>
<dbReference type="InterPro" id="IPR006312">
    <property type="entry name" value="TatA/E"/>
</dbReference>
<keyword evidence="8 9" id="KW-0472">Membrane</keyword>
<dbReference type="GO" id="GO:0033281">
    <property type="term" value="C:TAT protein transport complex"/>
    <property type="evidence" value="ECO:0007669"/>
    <property type="project" value="UniProtKB-UniRule"/>
</dbReference>
<reference evidence="10 11" key="1">
    <citation type="journal article" date="2016" name="Int. J. Syst. Evol. Microbiol.">
        <title>Desulfotomaculum ferrireducens sp. nov., a moderately thermophilic sulfate-reducing and dissimilatory Fe(III)-reducing bacterium isolated from compost.</title>
        <authorList>
            <person name="Yang G."/>
            <person name="Guo J."/>
            <person name="Zhuang L."/>
            <person name="Yuan Y."/>
            <person name="Zhou S."/>
        </authorList>
    </citation>
    <scope>NUCLEOTIDE SEQUENCE [LARGE SCALE GENOMIC DNA]</scope>
    <source>
        <strain evidence="10 11">GSS09</strain>
    </source>
</reference>
<dbReference type="PANTHER" id="PTHR42982:SF1">
    <property type="entry name" value="SEC-INDEPENDENT PROTEIN TRANSLOCASE PROTEIN TATA"/>
    <property type="match status" value="1"/>
</dbReference>
<dbReference type="Gene3D" id="1.20.5.3310">
    <property type="match status" value="1"/>
</dbReference>
<comment type="subunit">
    <text evidence="9">Forms a complex with TatC.</text>
</comment>
<dbReference type="KEGG" id="dfg:B0537_14125"/>
<name>A0A1S6IZB4_9FIRM</name>
<comment type="subcellular location">
    <subcellularLocation>
        <location evidence="1 9">Cell membrane</location>
        <topology evidence="1 9">Single-pass membrane protein</topology>
    </subcellularLocation>
</comment>
<dbReference type="GO" id="GO:0008320">
    <property type="term" value="F:protein transmembrane transporter activity"/>
    <property type="evidence" value="ECO:0007669"/>
    <property type="project" value="UniProtKB-UniRule"/>
</dbReference>
<organism evidence="10 11">
    <name type="scientific">Desulforamulus ferrireducens</name>
    <dbReference type="NCBI Taxonomy" id="1833852"/>
    <lineage>
        <taxon>Bacteria</taxon>
        <taxon>Bacillati</taxon>
        <taxon>Bacillota</taxon>
        <taxon>Clostridia</taxon>
        <taxon>Eubacteriales</taxon>
        <taxon>Peptococcaceae</taxon>
        <taxon>Desulforamulus</taxon>
    </lineage>
</organism>
<evidence type="ECO:0000256" key="3">
    <source>
        <dbReference type="ARBA" id="ARBA00022475"/>
    </source>
</evidence>
<evidence type="ECO:0000256" key="1">
    <source>
        <dbReference type="ARBA" id="ARBA00004162"/>
    </source>
</evidence>
<keyword evidence="6 9" id="KW-1133">Transmembrane helix</keyword>
<evidence type="ECO:0000313" key="10">
    <source>
        <dbReference type="EMBL" id="AQS60111.1"/>
    </source>
</evidence>
<dbReference type="RefSeq" id="WP_077715151.1">
    <property type="nucleotide sequence ID" value="NZ_CP019698.1"/>
</dbReference>
<dbReference type="GO" id="GO:0043953">
    <property type="term" value="P:protein transport by the Tat complex"/>
    <property type="evidence" value="ECO:0007669"/>
    <property type="project" value="UniProtKB-UniRule"/>
</dbReference>
<feature type="transmembrane region" description="Helical" evidence="9">
    <location>
        <begin position="6"/>
        <end position="24"/>
    </location>
</feature>
<protein>
    <recommendedName>
        <fullName evidence="9">Sec-independent protein translocase protein TatA</fullName>
    </recommendedName>
</protein>
<keyword evidence="4 9" id="KW-0812">Transmembrane</keyword>
<dbReference type="EMBL" id="CP019698">
    <property type="protein sequence ID" value="AQS60111.1"/>
    <property type="molecule type" value="Genomic_DNA"/>
</dbReference>
<dbReference type="NCBIfam" id="TIGR01411">
    <property type="entry name" value="tatAE"/>
    <property type="match status" value="1"/>
</dbReference>
<gene>
    <name evidence="9" type="primary">tatA</name>
    <name evidence="10" type="ORF">B0537_14125</name>
</gene>
<evidence type="ECO:0000256" key="2">
    <source>
        <dbReference type="ARBA" id="ARBA00022448"/>
    </source>
</evidence>
<evidence type="ECO:0000313" key="11">
    <source>
        <dbReference type="Proteomes" id="UP000189464"/>
    </source>
</evidence>
<evidence type="ECO:0000256" key="7">
    <source>
        <dbReference type="ARBA" id="ARBA00023010"/>
    </source>
</evidence>
<dbReference type="PANTHER" id="PTHR42982">
    <property type="entry name" value="SEC-INDEPENDENT PROTEIN TRANSLOCASE PROTEIN TATA"/>
    <property type="match status" value="1"/>
</dbReference>
<keyword evidence="5 9" id="KW-0653">Protein transport</keyword>
<keyword evidence="7 9" id="KW-0811">Translocation</keyword>
<dbReference type="Pfam" id="PF02416">
    <property type="entry name" value="TatA_B_E"/>
    <property type="match status" value="1"/>
</dbReference>
<evidence type="ECO:0000256" key="4">
    <source>
        <dbReference type="ARBA" id="ARBA00022692"/>
    </source>
</evidence>
<dbReference type="STRING" id="1833852.B0537_14125"/>
<dbReference type="InterPro" id="IPR003369">
    <property type="entry name" value="TatA/B/E"/>
</dbReference>
<accession>A0A1S6IZB4</accession>
<evidence type="ECO:0000256" key="6">
    <source>
        <dbReference type="ARBA" id="ARBA00022989"/>
    </source>
</evidence>
<keyword evidence="2 9" id="KW-0813">Transport</keyword>